<dbReference type="RefSeq" id="WP_208316684.1">
    <property type="nucleotide sequence ID" value="NZ_JAELYA010000012.1"/>
</dbReference>
<dbReference type="PANTHER" id="PTHR35894:SF7">
    <property type="entry name" value="GENERAL SECRETION PATHWAY PROTEIN A-RELATED"/>
    <property type="match status" value="1"/>
</dbReference>
<comment type="caution">
    <text evidence="3">The sequence shown here is derived from an EMBL/GenBank/DDBJ whole genome shotgun (WGS) entry which is preliminary data.</text>
</comment>
<feature type="domain" description="SPOR" evidence="2">
    <location>
        <begin position="462"/>
        <end position="539"/>
    </location>
</feature>
<dbReference type="PROSITE" id="PS51724">
    <property type="entry name" value="SPOR"/>
    <property type="match status" value="1"/>
</dbReference>
<gene>
    <name evidence="3" type="ORF">JFY56_23440</name>
</gene>
<organism evidence="3 4">
    <name type="scientific">Pseudomonas schmalbachii</name>
    <dbReference type="NCBI Taxonomy" id="2816993"/>
    <lineage>
        <taxon>Bacteria</taxon>
        <taxon>Pseudomonadati</taxon>
        <taxon>Pseudomonadota</taxon>
        <taxon>Gammaproteobacteria</taxon>
        <taxon>Pseudomonadales</taxon>
        <taxon>Pseudomonadaceae</taxon>
        <taxon>Pseudomonas</taxon>
    </lineage>
</organism>
<protein>
    <submittedName>
        <fullName evidence="3">AAA family ATPase</fullName>
    </submittedName>
</protein>
<dbReference type="SUPFAM" id="SSF110997">
    <property type="entry name" value="Sporulation related repeat"/>
    <property type="match status" value="1"/>
</dbReference>
<sequence>MSSLHADEAFLAHYQFSHDPFAPRVPGFKFFPAQRKPVLGQLHHLARYSNLLLAVTGPLGSGKTLLRQALVASTNKDVVSSVVISGRSAADEATLLRQLAQGLGITQTGVEAILTKVAQLAITGHDVYLLVDDAEQLRDGALEVLLRLAAGNSEARLHVFLFGEAELLERLEALSEGEERYHAIELQPYSEEETREYLAQRLEGAGQDGALISDDLLGDIHEQSGGWPGAINQVARDALIEAMLAERGKARKAPAGAGFSLPKKHLAILAVVAVGVIAAWFMQGRSGKTEATAPATAQSPAAPQADGQKPADGSAPAVEFAGSNQPLPLPLVGEAQPVIREPMAQAGGQDDPDEGALPSAMIPPTVSTSAPPVTPLANTGPAPLHPVPNAPVSSAAQPVAQAPAPAPQVEPVRPAEPAAAKPAPAKPVAKPAAPAVASAKPAPAKPAAVAAGGGAGSEWYRSQGGSRYAVQVLGTGSEASAQAFIRQQGGSGYRYFRKSLQGKPFFVVTYGSFADRASAVAAIKSLPAKIQASKPWPRTFASIQQDIATTR</sequence>
<name>A0ABS3TWY8_9PSED</name>
<dbReference type="Pfam" id="PF05036">
    <property type="entry name" value="SPOR"/>
    <property type="match status" value="1"/>
</dbReference>
<dbReference type="InterPro" id="IPR052026">
    <property type="entry name" value="ExeA_AAA_ATPase_DNA-bind"/>
</dbReference>
<proteinExistence type="predicted"/>
<dbReference type="Pfam" id="PF13401">
    <property type="entry name" value="AAA_22"/>
    <property type="match status" value="1"/>
</dbReference>
<evidence type="ECO:0000313" key="3">
    <source>
        <dbReference type="EMBL" id="MBO3278184.1"/>
    </source>
</evidence>
<dbReference type="InterPro" id="IPR007730">
    <property type="entry name" value="SPOR-like_dom"/>
</dbReference>
<evidence type="ECO:0000259" key="2">
    <source>
        <dbReference type="PROSITE" id="PS51724"/>
    </source>
</evidence>
<evidence type="ECO:0000256" key="1">
    <source>
        <dbReference type="SAM" id="MobiDB-lite"/>
    </source>
</evidence>
<feature type="compositionally biased region" description="Low complexity" evidence="1">
    <location>
        <begin position="291"/>
        <end position="305"/>
    </location>
</feature>
<accession>A0ABS3TWY8</accession>
<feature type="compositionally biased region" description="Low complexity" evidence="1">
    <location>
        <begin position="390"/>
        <end position="426"/>
    </location>
</feature>
<dbReference type="Gene3D" id="3.40.50.300">
    <property type="entry name" value="P-loop containing nucleotide triphosphate hydrolases"/>
    <property type="match status" value="1"/>
</dbReference>
<feature type="region of interest" description="Disordered" evidence="1">
    <location>
        <begin position="344"/>
        <end position="426"/>
    </location>
</feature>
<dbReference type="Gene3D" id="1.10.8.60">
    <property type="match status" value="1"/>
</dbReference>
<dbReference type="Gene3D" id="3.30.70.1070">
    <property type="entry name" value="Sporulation related repeat"/>
    <property type="match status" value="1"/>
</dbReference>
<dbReference type="InterPro" id="IPR027417">
    <property type="entry name" value="P-loop_NTPase"/>
</dbReference>
<dbReference type="InterPro" id="IPR036680">
    <property type="entry name" value="SPOR-like_sf"/>
</dbReference>
<dbReference type="EMBL" id="JAELYA010000012">
    <property type="protein sequence ID" value="MBO3278184.1"/>
    <property type="molecule type" value="Genomic_DNA"/>
</dbReference>
<keyword evidence="4" id="KW-1185">Reference proteome</keyword>
<evidence type="ECO:0000313" key="4">
    <source>
        <dbReference type="Proteomes" id="UP000669060"/>
    </source>
</evidence>
<reference evidence="3 4" key="1">
    <citation type="submission" date="2020-12" db="EMBL/GenBank/DDBJ databases">
        <title>Pseudomonas schmalbachii sp. nov. isolated from millipede gut.</title>
        <authorList>
            <person name="Shelomi M."/>
        </authorList>
    </citation>
    <scope>NUCLEOTIDE SEQUENCE [LARGE SCALE GENOMIC DNA]</scope>
    <source>
        <strain evidence="3 4">Milli4</strain>
    </source>
</reference>
<feature type="region of interest" description="Disordered" evidence="1">
    <location>
        <begin position="291"/>
        <end position="330"/>
    </location>
</feature>
<dbReference type="Proteomes" id="UP000669060">
    <property type="component" value="Unassembled WGS sequence"/>
</dbReference>
<dbReference type="InterPro" id="IPR049945">
    <property type="entry name" value="AAA_22"/>
</dbReference>
<dbReference type="PANTHER" id="PTHR35894">
    <property type="entry name" value="GENERAL SECRETION PATHWAY PROTEIN A-RELATED"/>
    <property type="match status" value="1"/>
</dbReference>
<dbReference type="SUPFAM" id="SSF52540">
    <property type="entry name" value="P-loop containing nucleoside triphosphate hydrolases"/>
    <property type="match status" value="1"/>
</dbReference>